<dbReference type="InterPro" id="IPR036291">
    <property type="entry name" value="NAD(P)-bd_dom_sf"/>
</dbReference>
<accession>A0ABS2DK12</accession>
<dbReference type="InterPro" id="IPR020904">
    <property type="entry name" value="Sc_DH/Rdtase_CS"/>
</dbReference>
<dbReference type="InterPro" id="IPR051721">
    <property type="entry name" value="Biopterin_syn/organic_redct"/>
</dbReference>
<keyword evidence="3" id="KW-0963">Cytoplasm</keyword>
<evidence type="ECO:0000256" key="3">
    <source>
        <dbReference type="ARBA" id="ARBA00022490"/>
    </source>
</evidence>
<dbReference type="RefSeq" id="WP_204204154.1">
    <property type="nucleotide sequence ID" value="NZ_JAFELM010000035.1"/>
</dbReference>
<dbReference type="EC" id="1.1.1.320" evidence="6"/>
<dbReference type="SUPFAM" id="SSF51735">
    <property type="entry name" value="NAD(P)-binding Rossmann-fold domains"/>
    <property type="match status" value="1"/>
</dbReference>
<keyword evidence="7" id="KW-1185">Reference proteome</keyword>
<reference evidence="6 7" key="1">
    <citation type="submission" date="2021-02" db="EMBL/GenBank/DDBJ databases">
        <title>Bacillus sp. RD4P76, an endophyte from a halophyte.</title>
        <authorList>
            <person name="Sun J.-Q."/>
        </authorList>
    </citation>
    <scope>NUCLEOTIDE SEQUENCE [LARGE SCALE GENOMIC DNA]</scope>
    <source>
        <strain evidence="6 7">RD4P76</strain>
    </source>
</reference>
<dbReference type="PANTHER" id="PTHR44085">
    <property type="entry name" value="SEPIAPTERIN REDUCTASE"/>
    <property type="match status" value="1"/>
</dbReference>
<comment type="caution">
    <text evidence="6">The sequence shown here is derived from an EMBL/GenBank/DDBJ whole genome shotgun (WGS) entry which is preliminary data.</text>
</comment>
<gene>
    <name evidence="6" type="ORF">JR050_14155</name>
</gene>
<evidence type="ECO:0000256" key="4">
    <source>
        <dbReference type="ARBA" id="ARBA00022857"/>
    </source>
</evidence>
<dbReference type="Pfam" id="PF00106">
    <property type="entry name" value="adh_short"/>
    <property type="match status" value="1"/>
</dbReference>
<evidence type="ECO:0000256" key="1">
    <source>
        <dbReference type="ARBA" id="ARBA00004496"/>
    </source>
</evidence>
<dbReference type="InterPro" id="IPR002347">
    <property type="entry name" value="SDR_fam"/>
</dbReference>
<evidence type="ECO:0000313" key="6">
    <source>
        <dbReference type="EMBL" id="MBM6618809.1"/>
    </source>
</evidence>
<keyword evidence="4" id="KW-0521">NADP</keyword>
<name>A0ABS2DK12_9BACI</name>
<comment type="subcellular location">
    <subcellularLocation>
        <location evidence="1">Cytoplasm</location>
    </subcellularLocation>
</comment>
<organism evidence="6 7">
    <name type="scientific">Bacillus suaedaesalsae</name>
    <dbReference type="NCBI Taxonomy" id="2810349"/>
    <lineage>
        <taxon>Bacteria</taxon>
        <taxon>Bacillati</taxon>
        <taxon>Bacillota</taxon>
        <taxon>Bacilli</taxon>
        <taxon>Bacillales</taxon>
        <taxon>Bacillaceae</taxon>
        <taxon>Bacillus</taxon>
    </lineage>
</organism>
<evidence type="ECO:0000256" key="5">
    <source>
        <dbReference type="ARBA" id="ARBA00023002"/>
    </source>
</evidence>
<dbReference type="GO" id="GO:0016491">
    <property type="term" value="F:oxidoreductase activity"/>
    <property type="evidence" value="ECO:0007669"/>
    <property type="project" value="UniProtKB-KW"/>
</dbReference>
<sequence>MNYYIVTGASKGLGQSIVNLLFKKGNTVFAVSRSINHELVKKAKDLEVTLHWHTVNVGHIDETESVFNTIFERVNIDEIDSITLINNAGVIEPINTVGSMESNEIKMNVETNLLAPMVWTNLFLENTQALNTSKRVVNVSSGAANNPYSGWSVYCSTKAGLDMFTKTVGLEQGKEQYPATVISFSPGIMDTTMQTTIRSKSKEQFETIDIFKSYKEEGMLRTTDYVGSVLLNLLDSSEIENGKVYDIKQLI</sequence>
<keyword evidence="5 6" id="KW-0560">Oxidoreductase</keyword>
<evidence type="ECO:0000256" key="2">
    <source>
        <dbReference type="ARBA" id="ARBA00006484"/>
    </source>
</evidence>
<dbReference type="Proteomes" id="UP001518925">
    <property type="component" value="Unassembled WGS sequence"/>
</dbReference>
<dbReference type="PANTHER" id="PTHR44085:SF2">
    <property type="entry name" value="SEPIAPTERIN REDUCTASE"/>
    <property type="match status" value="1"/>
</dbReference>
<evidence type="ECO:0000313" key="7">
    <source>
        <dbReference type="Proteomes" id="UP001518925"/>
    </source>
</evidence>
<dbReference type="PRINTS" id="PR00081">
    <property type="entry name" value="GDHRDH"/>
</dbReference>
<dbReference type="Gene3D" id="3.40.50.720">
    <property type="entry name" value="NAD(P)-binding Rossmann-like Domain"/>
    <property type="match status" value="1"/>
</dbReference>
<dbReference type="EMBL" id="JAFELM010000035">
    <property type="protein sequence ID" value="MBM6618809.1"/>
    <property type="molecule type" value="Genomic_DNA"/>
</dbReference>
<dbReference type="PROSITE" id="PS00061">
    <property type="entry name" value="ADH_SHORT"/>
    <property type="match status" value="1"/>
</dbReference>
<dbReference type="NCBIfam" id="NF005381">
    <property type="entry name" value="PRK06924.1"/>
    <property type="match status" value="1"/>
</dbReference>
<protein>
    <submittedName>
        <fullName evidence="6">(S)-benzoin forming benzil reductase</fullName>
        <ecNumber evidence="6">1.1.1.320</ecNumber>
    </submittedName>
</protein>
<comment type="similarity">
    <text evidence="2">Belongs to the short-chain dehydrogenases/reductases (SDR) family.</text>
</comment>
<proteinExistence type="inferred from homology"/>